<evidence type="ECO:0000313" key="2">
    <source>
        <dbReference type="Proteomes" id="UP000828048"/>
    </source>
</evidence>
<sequence length="218" mass="24980">MTDDEKKNTRNPEGVIVLGVYMHCQGCADKIVKHLCGFDGVEQIETDMKAHRVTVKGKNADPKKVVDRLRNKTEKHILLISPIVKAEEEKKEEKKEEPKIFEVVLKIYMHCEGCAEDIKCRIHKMQGVHTVDTDMKNSQVTVKGTFEPKKLVEYICRKADKHAWIVKQTPPEKKEDEEDKEKEGETFNPCDYYQICPAGLVYAPQLFSDENPNACSVM</sequence>
<keyword evidence="2" id="KW-1185">Reference proteome</keyword>
<protein>
    <submittedName>
        <fullName evidence="1">Uncharacterized protein</fullName>
    </submittedName>
</protein>
<comment type="caution">
    <text evidence="1">The sequence shown here is derived from an EMBL/GenBank/DDBJ whole genome shotgun (WGS) entry which is preliminary data.</text>
</comment>
<accession>A0ACB7YVL9</accession>
<organism evidence="1 2">
    <name type="scientific">Vaccinium darrowii</name>
    <dbReference type="NCBI Taxonomy" id="229202"/>
    <lineage>
        <taxon>Eukaryota</taxon>
        <taxon>Viridiplantae</taxon>
        <taxon>Streptophyta</taxon>
        <taxon>Embryophyta</taxon>
        <taxon>Tracheophyta</taxon>
        <taxon>Spermatophyta</taxon>
        <taxon>Magnoliopsida</taxon>
        <taxon>eudicotyledons</taxon>
        <taxon>Gunneridae</taxon>
        <taxon>Pentapetalae</taxon>
        <taxon>asterids</taxon>
        <taxon>Ericales</taxon>
        <taxon>Ericaceae</taxon>
        <taxon>Vaccinioideae</taxon>
        <taxon>Vaccinieae</taxon>
        <taxon>Vaccinium</taxon>
    </lineage>
</organism>
<name>A0ACB7YVL9_9ERIC</name>
<dbReference type="Proteomes" id="UP000828048">
    <property type="component" value="Chromosome 3"/>
</dbReference>
<reference evidence="1 2" key="1">
    <citation type="journal article" date="2021" name="Hortic Res">
        <title>High-quality reference genome and annotation aids understanding of berry development for evergreen blueberry (Vaccinium darrowii).</title>
        <authorList>
            <person name="Yu J."/>
            <person name="Hulse-Kemp A.M."/>
            <person name="Babiker E."/>
            <person name="Staton M."/>
        </authorList>
    </citation>
    <scope>NUCLEOTIDE SEQUENCE [LARGE SCALE GENOMIC DNA]</scope>
    <source>
        <strain evidence="2">cv. NJ 8807/NJ 8810</strain>
        <tissue evidence="1">Young leaf</tissue>
    </source>
</reference>
<gene>
    <name evidence="1" type="ORF">Vadar_014950</name>
</gene>
<dbReference type="EMBL" id="CM037153">
    <property type="protein sequence ID" value="KAH7857645.1"/>
    <property type="molecule type" value="Genomic_DNA"/>
</dbReference>
<proteinExistence type="predicted"/>
<evidence type="ECO:0000313" key="1">
    <source>
        <dbReference type="EMBL" id="KAH7857645.1"/>
    </source>
</evidence>